<organism evidence="17 18">
    <name type="scientific">Halorhodospira halophila (strain DSM 244 / SL1)</name>
    <name type="common">Ectothiorhodospira halophila (strain DSM 244 / SL1)</name>
    <dbReference type="NCBI Taxonomy" id="349124"/>
    <lineage>
        <taxon>Bacteria</taxon>
        <taxon>Pseudomonadati</taxon>
        <taxon>Pseudomonadota</taxon>
        <taxon>Gammaproteobacteria</taxon>
        <taxon>Chromatiales</taxon>
        <taxon>Ectothiorhodospiraceae</taxon>
        <taxon>Halorhodospira</taxon>
    </lineage>
</organism>
<dbReference type="Proteomes" id="UP000000647">
    <property type="component" value="Chromosome"/>
</dbReference>
<keyword evidence="9" id="KW-0378">Hydrolase</keyword>
<dbReference type="Gene3D" id="2.60.40.1730">
    <property type="entry name" value="tricorn interacting facor f3 domain"/>
    <property type="match status" value="1"/>
</dbReference>
<dbReference type="Pfam" id="PF11940">
    <property type="entry name" value="DUF3458"/>
    <property type="match status" value="1"/>
</dbReference>
<dbReference type="EC" id="3.4.11.2" evidence="4 12"/>
<evidence type="ECO:0000256" key="6">
    <source>
        <dbReference type="ARBA" id="ARBA00022438"/>
    </source>
</evidence>
<dbReference type="HOGENOM" id="CLU_007993_2_0_6"/>
<dbReference type="Gene3D" id="1.25.50.10">
    <property type="entry name" value="Peptidase M1, alanyl aminopeptidase, C-terminal domain"/>
    <property type="match status" value="1"/>
</dbReference>
<dbReference type="Pfam" id="PF17432">
    <property type="entry name" value="DUF3458_C"/>
    <property type="match status" value="1"/>
</dbReference>
<dbReference type="Gene3D" id="2.60.40.1840">
    <property type="match status" value="1"/>
</dbReference>
<evidence type="ECO:0000256" key="4">
    <source>
        <dbReference type="ARBA" id="ARBA00012564"/>
    </source>
</evidence>
<gene>
    <name evidence="17" type="ordered locus">Hhal_0120</name>
</gene>
<dbReference type="AlphaFoldDB" id="A1WTA2"/>
<dbReference type="InterPro" id="IPR045357">
    <property type="entry name" value="Aminopeptidase_N-like_N"/>
</dbReference>
<dbReference type="Gene3D" id="3.30.2010.30">
    <property type="match status" value="1"/>
</dbReference>
<dbReference type="MEROPS" id="M01.005"/>
<keyword evidence="10" id="KW-0862">Zinc</keyword>
<evidence type="ECO:0000259" key="14">
    <source>
        <dbReference type="Pfam" id="PF11940"/>
    </source>
</evidence>
<keyword evidence="6 17" id="KW-0031">Aminopeptidase</keyword>
<dbReference type="CDD" id="cd09600">
    <property type="entry name" value="M1_APN"/>
    <property type="match status" value="1"/>
</dbReference>
<dbReference type="Pfam" id="PF17900">
    <property type="entry name" value="Peptidase_M1_N"/>
    <property type="match status" value="1"/>
</dbReference>
<protein>
    <recommendedName>
        <fullName evidence="5 12">Aminopeptidase N</fullName>
        <ecNumber evidence="4 12">3.4.11.2</ecNumber>
    </recommendedName>
</protein>
<dbReference type="GO" id="GO:0006508">
    <property type="term" value="P:proteolysis"/>
    <property type="evidence" value="ECO:0007669"/>
    <property type="project" value="UniProtKB-UniRule"/>
</dbReference>
<evidence type="ECO:0000259" key="16">
    <source>
        <dbReference type="Pfam" id="PF17900"/>
    </source>
</evidence>
<evidence type="ECO:0000256" key="1">
    <source>
        <dbReference type="ARBA" id="ARBA00000098"/>
    </source>
</evidence>
<dbReference type="InterPro" id="IPR027268">
    <property type="entry name" value="Peptidase_M4/M1_CTD_sf"/>
</dbReference>
<keyword evidence="18" id="KW-1185">Reference proteome</keyword>
<dbReference type="InterPro" id="IPR001930">
    <property type="entry name" value="Peptidase_M1"/>
</dbReference>
<keyword evidence="7" id="KW-0645">Protease</keyword>
<feature type="domain" description="Aminopeptidase N-like N-terminal" evidence="16">
    <location>
        <begin position="74"/>
        <end position="217"/>
    </location>
</feature>
<dbReference type="PANTHER" id="PTHR46322">
    <property type="entry name" value="PUROMYCIN-SENSITIVE AMINOPEPTIDASE"/>
    <property type="match status" value="1"/>
</dbReference>
<dbReference type="FunFam" id="2.60.40.1840:FF:000001">
    <property type="entry name" value="Aminopeptidase N"/>
    <property type="match status" value="1"/>
</dbReference>
<dbReference type="GO" id="GO:0008270">
    <property type="term" value="F:zinc ion binding"/>
    <property type="evidence" value="ECO:0007669"/>
    <property type="project" value="InterPro"/>
</dbReference>
<dbReference type="Gene3D" id="1.10.390.10">
    <property type="entry name" value="Neutral Protease Domain 2"/>
    <property type="match status" value="1"/>
</dbReference>
<dbReference type="NCBIfam" id="TIGR02414">
    <property type="entry name" value="pepN_proteo"/>
    <property type="match status" value="1"/>
</dbReference>
<dbReference type="eggNOG" id="COG0308">
    <property type="taxonomic scope" value="Bacteria"/>
</dbReference>
<dbReference type="InterPro" id="IPR012779">
    <property type="entry name" value="Peptidase_M1_pepN"/>
</dbReference>
<comment type="catalytic activity">
    <reaction evidence="1">
        <text>Release of an N-terminal amino acid, Xaa-|-Yaa- from a peptide, amide or arylamide. Xaa is preferably Ala, but may be most amino acids including Pro (slow action). When a terminal hydrophobic residue is followed by a prolyl residue, the two may be released as an intact Xaa-Pro dipeptide.</text>
        <dbReference type="EC" id="3.4.11.2"/>
    </reaction>
</comment>
<sequence length="903" mass="101308">MCSGCPDQVSCLFHTDHHTIFNSSAPMSASRPQTIRLRDYQPPAFLVERIHLRVDLSGGTAQVDATLDLHRNPAADNDAPLRLDAEFLDLESLTLDGAELEPSTLRDEQGTIVLHDVPQRCRVESVSRFDPAANTALSGLYRSGGMFCTQCEAEGFRRITPYPDRPDVLAPFTTTVVADRATCPVLLSNGDCIDRGALDAERHYAVWHDPFPKPSYLFALVAGDLACQEATFVTASGREVALHFYVEPENAGRTEHALAALQRAMRWDETHYGLEYDLDTYMVVAVGDFNMGAMENKGLNVFNTQFVLASPDTATDADYENIEAVIGHEYFHNWTGNRVTCRDWFQLSLKEGLTVFREHQFAEAMGSEAVQRIGQVRLLRTAQFPEDAGPMSHPVRPDSYVEINNFYTATVYAKGAEVIRMYHTLLGDDAFRRGVQRYLQRHDGEAATIEDFLAAMEEAGGLDLQQFALWYTQAGTPRIEVEDHYDAEHNTYTLICRQSLPASPGQPHKDPMHIPLAVGLLGRDGRPLAARRPDESTAHAHTRVLELREPEQHFVFEQCPERPVPSLLRGFSAPVKLHYPYTDDDLGFLLAHDSDPFARWEAGQQLALRVLLDEAQGTPRPDGIERLEEAFRASLEAPDTDPALVAEALTLPGETYLAEQMDVVDPQAIHDARQRVRAILGEALEGHWLILHSQHSGPWHYEPDEVARRRLRNLALGYLNAGSERHLSRALEQLERSDNLTDRLAALAVLADSPRAEAEQAVDAFYQRWSDEPLVVDKWFRTQALADRPDTVYRVHQLTEHPDFTLDNPNRARALLGAFAQGNPAHFHSPDGSGYRLLGEHVLRLDPNNPQLAARLLAPLAQWRRYNASRRHAMREQLERILERDALSKDVYEVASKSLGAMS</sequence>
<evidence type="ECO:0000259" key="15">
    <source>
        <dbReference type="Pfam" id="PF17432"/>
    </source>
</evidence>
<dbReference type="GO" id="GO:0016285">
    <property type="term" value="F:alanyl aminopeptidase activity"/>
    <property type="evidence" value="ECO:0007669"/>
    <property type="project" value="UniProtKB-EC"/>
</dbReference>
<feature type="domain" description="Peptidase M1 alanyl aminopeptidase C-terminal" evidence="15">
    <location>
        <begin position="583"/>
        <end position="899"/>
    </location>
</feature>
<evidence type="ECO:0000256" key="9">
    <source>
        <dbReference type="ARBA" id="ARBA00022801"/>
    </source>
</evidence>
<dbReference type="KEGG" id="hha:Hhal_0120"/>
<evidence type="ECO:0000313" key="18">
    <source>
        <dbReference type="Proteomes" id="UP000000647"/>
    </source>
</evidence>
<dbReference type="FunFam" id="3.30.2010.30:FF:000002">
    <property type="entry name" value="Putative aminopeptidase N"/>
    <property type="match status" value="1"/>
</dbReference>
<dbReference type="InterPro" id="IPR035414">
    <property type="entry name" value="Peptidase_M1_pepN_Ig-like"/>
</dbReference>
<dbReference type="SUPFAM" id="SSF63737">
    <property type="entry name" value="Leukotriene A4 hydrolase N-terminal domain"/>
    <property type="match status" value="1"/>
</dbReference>
<dbReference type="GO" id="GO:0008237">
    <property type="term" value="F:metallopeptidase activity"/>
    <property type="evidence" value="ECO:0007669"/>
    <property type="project" value="UniProtKB-UniRule"/>
</dbReference>
<feature type="domain" description="Peptidase M1 membrane alanine aminopeptidase" evidence="13">
    <location>
        <begin position="257"/>
        <end position="467"/>
    </location>
</feature>
<dbReference type="InterPro" id="IPR014782">
    <property type="entry name" value="Peptidase_M1_dom"/>
</dbReference>
<evidence type="ECO:0000256" key="7">
    <source>
        <dbReference type="ARBA" id="ARBA00022670"/>
    </source>
</evidence>
<evidence type="ECO:0000256" key="2">
    <source>
        <dbReference type="ARBA" id="ARBA00001947"/>
    </source>
</evidence>
<dbReference type="EMBL" id="CP000544">
    <property type="protein sequence ID" value="ABM60914.1"/>
    <property type="molecule type" value="Genomic_DNA"/>
</dbReference>
<evidence type="ECO:0000259" key="13">
    <source>
        <dbReference type="Pfam" id="PF01433"/>
    </source>
</evidence>
<reference evidence="18" key="1">
    <citation type="submission" date="2006-12" db="EMBL/GenBank/DDBJ databases">
        <title>Complete sequence of Halorhodospira halophila SL1.</title>
        <authorList>
            <consortium name="US DOE Joint Genome Institute"/>
            <person name="Copeland A."/>
            <person name="Lucas S."/>
            <person name="Lapidus A."/>
            <person name="Barry K."/>
            <person name="Detter J.C."/>
            <person name="Glavina del Rio T."/>
            <person name="Hammon N."/>
            <person name="Israni S."/>
            <person name="Dalin E."/>
            <person name="Tice H."/>
            <person name="Pitluck S."/>
            <person name="Saunders E."/>
            <person name="Brettin T."/>
            <person name="Bruce D."/>
            <person name="Han C."/>
            <person name="Tapia R."/>
            <person name="Schmutz J."/>
            <person name="Larimer F."/>
            <person name="Land M."/>
            <person name="Hauser L."/>
            <person name="Kyrpides N."/>
            <person name="Mikhailova N."/>
            <person name="Hoff W."/>
            <person name="Richardson P."/>
        </authorList>
    </citation>
    <scope>NUCLEOTIDE SEQUENCE [LARGE SCALE GENOMIC DNA]</scope>
    <source>
        <strain evidence="18">DSM 244 / SL1</strain>
    </source>
</reference>
<dbReference type="InterPro" id="IPR024601">
    <property type="entry name" value="Peptidase_M1_pepN_C"/>
</dbReference>
<evidence type="ECO:0000256" key="11">
    <source>
        <dbReference type="ARBA" id="ARBA00023049"/>
    </source>
</evidence>
<evidence type="ECO:0000256" key="10">
    <source>
        <dbReference type="ARBA" id="ARBA00022833"/>
    </source>
</evidence>
<proteinExistence type="inferred from homology"/>
<comment type="similarity">
    <text evidence="3">Belongs to the peptidase M1 family.</text>
</comment>
<name>A1WTA2_HALHL</name>
<feature type="domain" description="Peptidase M1 alanyl aminopeptidase Ig-like fold" evidence="14">
    <location>
        <begin position="475"/>
        <end position="579"/>
    </location>
</feature>
<comment type="cofactor">
    <cofactor evidence="2">
        <name>Zn(2+)</name>
        <dbReference type="ChEBI" id="CHEBI:29105"/>
    </cofactor>
</comment>
<keyword evidence="8" id="KW-0479">Metal-binding</keyword>
<evidence type="ECO:0000256" key="8">
    <source>
        <dbReference type="ARBA" id="ARBA00022723"/>
    </source>
</evidence>
<dbReference type="InterPro" id="IPR042097">
    <property type="entry name" value="Aminopeptidase_N-like_N_sf"/>
</dbReference>
<evidence type="ECO:0000256" key="5">
    <source>
        <dbReference type="ARBA" id="ARBA00015611"/>
    </source>
</evidence>
<accession>A1WTA2</accession>
<dbReference type="InterPro" id="IPR037144">
    <property type="entry name" value="Peptidase_M1_pepN_C_sf"/>
</dbReference>
<reference evidence="17 18" key="2">
    <citation type="journal article" date="2013" name="Stand. Genomic Sci.">
        <title>Complete genome sequence of Halorhodospira halophila SL1.</title>
        <authorList>
            <person name="Challacombe J.F."/>
            <person name="Majid S."/>
            <person name="Deole R."/>
            <person name="Brettin T.S."/>
            <person name="Bruce D."/>
            <person name="Delano S.F."/>
            <person name="Detter J.C."/>
            <person name="Gleasner C.D."/>
            <person name="Han C.S."/>
            <person name="Misra M."/>
            <person name="Reitenga K.G."/>
            <person name="Mikhailova N."/>
            <person name="Woyke T."/>
            <person name="Pitluck S."/>
            <person name="Nolan M."/>
            <person name="Land M.L."/>
            <person name="Saunders E."/>
            <person name="Tapia R."/>
            <person name="Lapidus A."/>
            <person name="Ivanova N."/>
            <person name="Hoff W.D."/>
        </authorList>
    </citation>
    <scope>NUCLEOTIDE SEQUENCE [LARGE SCALE GENOMIC DNA]</scope>
    <source>
        <strain evidence="18">DSM 244 / SL1</strain>
    </source>
</reference>
<dbReference type="PANTHER" id="PTHR46322:SF1">
    <property type="entry name" value="PUROMYCIN-SENSITIVE AMINOPEPTIDASE"/>
    <property type="match status" value="1"/>
</dbReference>
<dbReference type="InterPro" id="IPR038438">
    <property type="entry name" value="PepN_Ig-like_sf"/>
</dbReference>
<dbReference type="SUPFAM" id="SSF55486">
    <property type="entry name" value="Metalloproteases ('zincins'), catalytic domain"/>
    <property type="match status" value="1"/>
</dbReference>
<dbReference type="STRING" id="349124.Hhal_0120"/>
<evidence type="ECO:0000256" key="12">
    <source>
        <dbReference type="NCBIfam" id="TIGR02414"/>
    </source>
</evidence>
<dbReference type="PRINTS" id="PR00756">
    <property type="entry name" value="ALADIPTASE"/>
</dbReference>
<evidence type="ECO:0000256" key="3">
    <source>
        <dbReference type="ARBA" id="ARBA00010136"/>
    </source>
</evidence>
<keyword evidence="11" id="KW-0482">Metalloprotease</keyword>
<dbReference type="Pfam" id="PF01433">
    <property type="entry name" value="Peptidase_M1"/>
    <property type="match status" value="1"/>
</dbReference>
<evidence type="ECO:0000313" key="17">
    <source>
        <dbReference type="EMBL" id="ABM60914.1"/>
    </source>
</evidence>